<proteinExistence type="inferred from homology"/>
<dbReference type="PANTHER" id="PTHR47245:SF2">
    <property type="entry name" value="PEPTIDYL-PROLYL CIS-TRANS ISOMERASE HP_0175-RELATED"/>
    <property type="match status" value="1"/>
</dbReference>
<dbReference type="AlphaFoldDB" id="A0A1X6YSR7"/>
<dbReference type="Pfam" id="PF13616">
    <property type="entry name" value="Rotamase_3"/>
    <property type="match status" value="1"/>
</dbReference>
<evidence type="ECO:0000256" key="6">
    <source>
        <dbReference type="ARBA" id="ARBA00030642"/>
    </source>
</evidence>
<evidence type="ECO:0000256" key="8">
    <source>
        <dbReference type="PROSITE-ProRule" id="PRU00278"/>
    </source>
</evidence>
<feature type="domain" description="PpiC" evidence="10">
    <location>
        <begin position="137"/>
        <end position="227"/>
    </location>
</feature>
<dbReference type="SUPFAM" id="SSF109998">
    <property type="entry name" value="Triger factor/SurA peptide-binding domain-like"/>
    <property type="match status" value="1"/>
</dbReference>
<dbReference type="PANTHER" id="PTHR47245">
    <property type="entry name" value="PEPTIDYLPROLYL ISOMERASE"/>
    <property type="match status" value="1"/>
</dbReference>
<dbReference type="OrthoDB" id="14196at2"/>
<gene>
    <name evidence="11" type="ORF">ROA7450_01327</name>
</gene>
<evidence type="ECO:0000256" key="5">
    <source>
        <dbReference type="ARBA" id="ARBA00023110"/>
    </source>
</evidence>
<dbReference type="InterPro" id="IPR046357">
    <property type="entry name" value="PPIase_dom_sf"/>
</dbReference>
<evidence type="ECO:0000313" key="11">
    <source>
        <dbReference type="EMBL" id="SLN30459.1"/>
    </source>
</evidence>
<feature type="signal peptide" evidence="9">
    <location>
        <begin position="1"/>
        <end position="25"/>
    </location>
</feature>
<comment type="similarity">
    <text evidence="2">Belongs to the PpiC/parvulin rotamase family.</text>
</comment>
<dbReference type="EC" id="5.2.1.8" evidence="3"/>
<evidence type="ECO:0000256" key="3">
    <source>
        <dbReference type="ARBA" id="ARBA00013194"/>
    </source>
</evidence>
<protein>
    <recommendedName>
        <fullName evidence="4">Parvulin-like PPIase</fullName>
        <ecNumber evidence="3">5.2.1.8</ecNumber>
    </recommendedName>
    <alternativeName>
        <fullName evidence="6">Peptidyl-prolyl cis-trans isomerase plp</fullName>
    </alternativeName>
    <alternativeName>
        <fullName evidence="7">Rotamase plp</fullName>
    </alternativeName>
</protein>
<dbReference type="RefSeq" id="WP_085804876.1">
    <property type="nucleotide sequence ID" value="NZ_FWFX01000003.1"/>
</dbReference>
<evidence type="ECO:0000256" key="4">
    <source>
        <dbReference type="ARBA" id="ARBA00018370"/>
    </source>
</evidence>
<keyword evidence="8 11" id="KW-0413">Isomerase</keyword>
<evidence type="ECO:0000256" key="2">
    <source>
        <dbReference type="ARBA" id="ARBA00007656"/>
    </source>
</evidence>
<feature type="chain" id="PRO_5013072665" description="Parvulin-like PPIase" evidence="9">
    <location>
        <begin position="26"/>
        <end position="286"/>
    </location>
</feature>
<comment type="catalytic activity">
    <reaction evidence="1">
        <text>[protein]-peptidylproline (omega=180) = [protein]-peptidylproline (omega=0)</text>
        <dbReference type="Rhea" id="RHEA:16237"/>
        <dbReference type="Rhea" id="RHEA-COMP:10747"/>
        <dbReference type="Rhea" id="RHEA-COMP:10748"/>
        <dbReference type="ChEBI" id="CHEBI:83833"/>
        <dbReference type="ChEBI" id="CHEBI:83834"/>
        <dbReference type="EC" id="5.2.1.8"/>
    </reaction>
</comment>
<sequence length="286" mass="31116">MLFSRPLHPVFSLVAAGFLAFPAAAQESTDVDQVLAEVNGVKITLGHVIAQRSTLPQQYDQVDSKILFDGLLEQLIQQTLLMQSVDAEPSKLINLLIENERRGMIANQNSRDVLLAPIAPAEVEAVYNERYQSGPKAEEYNAAHILVEQEDEAKAIIAELDGGADFAALAQEKSIGPSGKSGGELGWFGAGAMVEPFFNGVTALDVGSYTVAPIKTDFGWHVILLKETREVEPPKLEEVAPAIEEELRTLALEAYLTELESKADVTRADTTELDPSVVNNFDLLEN</sequence>
<keyword evidence="9" id="KW-0732">Signal</keyword>
<evidence type="ECO:0000313" key="12">
    <source>
        <dbReference type="Proteomes" id="UP000193061"/>
    </source>
</evidence>
<evidence type="ECO:0000256" key="1">
    <source>
        <dbReference type="ARBA" id="ARBA00000971"/>
    </source>
</evidence>
<dbReference type="Gene3D" id="3.10.50.40">
    <property type="match status" value="1"/>
</dbReference>
<dbReference type="InterPro" id="IPR050245">
    <property type="entry name" value="PrsA_foldase"/>
</dbReference>
<dbReference type="InterPro" id="IPR027304">
    <property type="entry name" value="Trigger_fact/SurA_dom_sf"/>
</dbReference>
<dbReference type="GO" id="GO:0003755">
    <property type="term" value="F:peptidyl-prolyl cis-trans isomerase activity"/>
    <property type="evidence" value="ECO:0007669"/>
    <property type="project" value="UniProtKB-KW"/>
</dbReference>
<name>A0A1X6YSR7_9RHOB</name>
<keyword evidence="12" id="KW-1185">Reference proteome</keyword>
<accession>A0A1X6YSR7</accession>
<dbReference type="InterPro" id="IPR000297">
    <property type="entry name" value="PPIase_PpiC"/>
</dbReference>
<evidence type="ECO:0000256" key="9">
    <source>
        <dbReference type="SAM" id="SignalP"/>
    </source>
</evidence>
<dbReference type="SUPFAM" id="SSF54534">
    <property type="entry name" value="FKBP-like"/>
    <property type="match status" value="1"/>
</dbReference>
<dbReference type="EMBL" id="FWFX01000003">
    <property type="protein sequence ID" value="SLN30459.1"/>
    <property type="molecule type" value="Genomic_DNA"/>
</dbReference>
<dbReference type="PROSITE" id="PS01096">
    <property type="entry name" value="PPIC_PPIASE_1"/>
    <property type="match status" value="1"/>
</dbReference>
<evidence type="ECO:0000259" key="10">
    <source>
        <dbReference type="PROSITE" id="PS50198"/>
    </source>
</evidence>
<dbReference type="PROSITE" id="PS50198">
    <property type="entry name" value="PPIC_PPIASE_2"/>
    <property type="match status" value="1"/>
</dbReference>
<dbReference type="Proteomes" id="UP000193061">
    <property type="component" value="Unassembled WGS sequence"/>
</dbReference>
<dbReference type="InterPro" id="IPR023058">
    <property type="entry name" value="PPIase_PpiC_CS"/>
</dbReference>
<organism evidence="11 12">
    <name type="scientific">Roseovarius albus</name>
    <dbReference type="NCBI Taxonomy" id="1247867"/>
    <lineage>
        <taxon>Bacteria</taxon>
        <taxon>Pseudomonadati</taxon>
        <taxon>Pseudomonadota</taxon>
        <taxon>Alphaproteobacteria</taxon>
        <taxon>Rhodobacterales</taxon>
        <taxon>Roseobacteraceae</taxon>
        <taxon>Roseovarius</taxon>
    </lineage>
</organism>
<evidence type="ECO:0000256" key="7">
    <source>
        <dbReference type="ARBA" id="ARBA00031484"/>
    </source>
</evidence>
<keyword evidence="5 8" id="KW-0697">Rotamase</keyword>
<reference evidence="11 12" key="1">
    <citation type="submission" date="2017-03" db="EMBL/GenBank/DDBJ databases">
        <authorList>
            <person name="Afonso C.L."/>
            <person name="Miller P.J."/>
            <person name="Scott M.A."/>
            <person name="Spackman E."/>
            <person name="Goraichik I."/>
            <person name="Dimitrov K.M."/>
            <person name="Suarez D.L."/>
            <person name="Swayne D.E."/>
        </authorList>
    </citation>
    <scope>NUCLEOTIDE SEQUENCE [LARGE SCALE GENOMIC DNA]</scope>
    <source>
        <strain evidence="11 12">CECT 7450</strain>
    </source>
</reference>